<organism evidence="3 4">
    <name type="scientific">Lolium multiflorum</name>
    <name type="common">Italian ryegrass</name>
    <name type="synonym">Lolium perenne subsp. multiflorum</name>
    <dbReference type="NCBI Taxonomy" id="4521"/>
    <lineage>
        <taxon>Eukaryota</taxon>
        <taxon>Viridiplantae</taxon>
        <taxon>Streptophyta</taxon>
        <taxon>Embryophyta</taxon>
        <taxon>Tracheophyta</taxon>
        <taxon>Spermatophyta</taxon>
        <taxon>Magnoliopsida</taxon>
        <taxon>Liliopsida</taxon>
        <taxon>Poales</taxon>
        <taxon>Poaceae</taxon>
        <taxon>BOP clade</taxon>
        <taxon>Pooideae</taxon>
        <taxon>Poodae</taxon>
        <taxon>Poeae</taxon>
        <taxon>Poeae Chloroplast Group 2 (Poeae type)</taxon>
        <taxon>Loliodinae</taxon>
        <taxon>Loliinae</taxon>
        <taxon>Lolium</taxon>
    </lineage>
</organism>
<dbReference type="SUPFAM" id="SSF52047">
    <property type="entry name" value="RNI-like"/>
    <property type="match status" value="1"/>
</dbReference>
<reference evidence="3" key="1">
    <citation type="submission" date="2023-07" db="EMBL/GenBank/DDBJ databases">
        <title>A chromosome-level genome assembly of Lolium multiflorum.</title>
        <authorList>
            <person name="Chen Y."/>
            <person name="Copetti D."/>
            <person name="Kolliker R."/>
            <person name="Studer B."/>
        </authorList>
    </citation>
    <scope>NUCLEOTIDE SEQUENCE</scope>
    <source>
        <strain evidence="3">02402/16</strain>
        <tissue evidence="3">Leaf</tissue>
    </source>
</reference>
<dbReference type="PANTHER" id="PTHR31900:SF30">
    <property type="entry name" value="SUPERFAMILY PROTEIN, PUTATIVE-RELATED"/>
    <property type="match status" value="1"/>
</dbReference>
<feature type="compositionally biased region" description="Basic and acidic residues" evidence="1">
    <location>
        <begin position="539"/>
        <end position="566"/>
    </location>
</feature>
<feature type="compositionally biased region" description="Acidic residues" evidence="1">
    <location>
        <begin position="392"/>
        <end position="420"/>
    </location>
</feature>
<dbReference type="Gene3D" id="3.80.10.10">
    <property type="entry name" value="Ribonuclease Inhibitor"/>
    <property type="match status" value="1"/>
</dbReference>
<keyword evidence="4" id="KW-1185">Reference proteome</keyword>
<dbReference type="PANTHER" id="PTHR31900">
    <property type="entry name" value="F-BOX/RNI SUPERFAMILY PROTEIN-RELATED"/>
    <property type="match status" value="1"/>
</dbReference>
<dbReference type="InterPro" id="IPR032675">
    <property type="entry name" value="LRR_dom_sf"/>
</dbReference>
<dbReference type="EMBL" id="JAUUTY010000002">
    <property type="protein sequence ID" value="KAK1679047.1"/>
    <property type="molecule type" value="Genomic_DNA"/>
</dbReference>
<dbReference type="InterPro" id="IPR055411">
    <property type="entry name" value="LRR_FXL15/At3g58940/PEG3-like"/>
</dbReference>
<dbReference type="InterPro" id="IPR001810">
    <property type="entry name" value="F-box_dom"/>
</dbReference>
<evidence type="ECO:0000259" key="2">
    <source>
        <dbReference type="PROSITE" id="PS50181"/>
    </source>
</evidence>
<gene>
    <name evidence="3" type="ORF">QYE76_039895</name>
</gene>
<dbReference type="Pfam" id="PF00646">
    <property type="entry name" value="F-box"/>
    <property type="match status" value="1"/>
</dbReference>
<dbReference type="InterPro" id="IPR036047">
    <property type="entry name" value="F-box-like_dom_sf"/>
</dbReference>
<evidence type="ECO:0000256" key="1">
    <source>
        <dbReference type="SAM" id="MobiDB-lite"/>
    </source>
</evidence>
<sequence length="586" mass="65850">MSMHRYHHRVGGDRLSALPDSALVHVLSHLLSNEAARTSVLSRRWRRVFAEIPVINLVDGKIVHRGRKDMMPVCFDQQVTCAVLSKGQATKIRTFRLIVLDGWPVLLGQWLVIAATSGVEEVDVELRYFYTSSLKLCPFGTCNRASADFGDGVRNVYTKTPRRLFRCATLRRLRLVNWRLDLPSGLVASSIETLCLRRIQAPEGALQQLLSVCPRLVDLTLEECPSVTEITVSSDRLGSFSMICCHNATRVVLRSRRLWSLHYKGGLPLVGSLFDVPNYDEITAVTMDICEDLTSKAPEEIGPVMDLISRCKKLTYLHLALRPSMAYYCSLFTAVVSELPELRQLVLKGFLAADHVVGSVAVMLVNANNLEVLSLFPLDPEPSKKKNYYDSDSGDEEDVPYSYSDDEEDVPYSDSDDEEDGPTHDYHPYTETENCIVLDNGADYDWMTTHLWRMNIPCLGSSLRRINITNYNGNAYDRILAQFLVSKAVALEEFSYDKPNDALDMTGDTLAAEASNKESVPSVTAHGPPSIHCSLRHCPHLDDDERHQSNEEQHSRPGSKLAERMSEQSGIGENWRQPRAMQRARS</sequence>
<feature type="region of interest" description="Disordered" evidence="1">
    <location>
        <begin position="385"/>
        <end position="429"/>
    </location>
</feature>
<evidence type="ECO:0000313" key="4">
    <source>
        <dbReference type="Proteomes" id="UP001231189"/>
    </source>
</evidence>
<proteinExistence type="predicted"/>
<feature type="region of interest" description="Disordered" evidence="1">
    <location>
        <begin position="534"/>
        <end position="586"/>
    </location>
</feature>
<dbReference type="SUPFAM" id="SSF81383">
    <property type="entry name" value="F-box domain"/>
    <property type="match status" value="1"/>
</dbReference>
<name>A0AAD8TBY2_LOLMU</name>
<dbReference type="AlphaFoldDB" id="A0AAD8TBY2"/>
<dbReference type="Pfam" id="PF24758">
    <property type="entry name" value="LRR_At5g56370"/>
    <property type="match status" value="1"/>
</dbReference>
<feature type="domain" description="F-box" evidence="2">
    <location>
        <begin position="12"/>
        <end position="58"/>
    </location>
</feature>
<protein>
    <recommendedName>
        <fullName evidence="2">F-box domain-containing protein</fullName>
    </recommendedName>
</protein>
<comment type="caution">
    <text evidence="3">The sequence shown here is derived from an EMBL/GenBank/DDBJ whole genome shotgun (WGS) entry which is preliminary data.</text>
</comment>
<evidence type="ECO:0000313" key="3">
    <source>
        <dbReference type="EMBL" id="KAK1679047.1"/>
    </source>
</evidence>
<dbReference type="InterPro" id="IPR050232">
    <property type="entry name" value="FBL13/AtMIF1-like"/>
</dbReference>
<dbReference type="PROSITE" id="PS50181">
    <property type="entry name" value="FBOX"/>
    <property type="match status" value="1"/>
</dbReference>
<dbReference type="Proteomes" id="UP001231189">
    <property type="component" value="Unassembled WGS sequence"/>
</dbReference>
<accession>A0AAD8TBY2</accession>